<dbReference type="SUPFAM" id="SSF57756">
    <property type="entry name" value="Retrovirus zinc finger-like domains"/>
    <property type="match status" value="1"/>
</dbReference>
<feature type="compositionally biased region" description="Basic and acidic residues" evidence="1">
    <location>
        <begin position="26"/>
        <end position="37"/>
    </location>
</feature>
<dbReference type="Proteomes" id="UP001177003">
    <property type="component" value="Chromosome 0"/>
</dbReference>
<feature type="compositionally biased region" description="Polar residues" evidence="1">
    <location>
        <begin position="61"/>
        <end position="77"/>
    </location>
</feature>
<dbReference type="InterPro" id="IPR036875">
    <property type="entry name" value="Znf_CCHC_sf"/>
</dbReference>
<organism evidence="2 3">
    <name type="scientific">Lactuca saligna</name>
    <name type="common">Willowleaf lettuce</name>
    <dbReference type="NCBI Taxonomy" id="75948"/>
    <lineage>
        <taxon>Eukaryota</taxon>
        <taxon>Viridiplantae</taxon>
        <taxon>Streptophyta</taxon>
        <taxon>Embryophyta</taxon>
        <taxon>Tracheophyta</taxon>
        <taxon>Spermatophyta</taxon>
        <taxon>Magnoliopsida</taxon>
        <taxon>eudicotyledons</taxon>
        <taxon>Gunneridae</taxon>
        <taxon>Pentapetalae</taxon>
        <taxon>asterids</taxon>
        <taxon>campanulids</taxon>
        <taxon>Asterales</taxon>
        <taxon>Asteraceae</taxon>
        <taxon>Cichorioideae</taxon>
        <taxon>Cichorieae</taxon>
        <taxon>Lactucinae</taxon>
        <taxon>Lactuca</taxon>
    </lineage>
</organism>
<evidence type="ECO:0000313" key="2">
    <source>
        <dbReference type="EMBL" id="CAI9259907.1"/>
    </source>
</evidence>
<evidence type="ECO:0000256" key="1">
    <source>
        <dbReference type="SAM" id="MobiDB-lite"/>
    </source>
</evidence>
<reference evidence="2" key="1">
    <citation type="submission" date="2023-04" db="EMBL/GenBank/DDBJ databases">
        <authorList>
            <person name="Vijverberg K."/>
            <person name="Xiong W."/>
            <person name="Schranz E."/>
        </authorList>
    </citation>
    <scope>NUCLEOTIDE SEQUENCE</scope>
</reference>
<sequence length="191" mass="21537">MWPKVTYMKPLPPQKRRLLGRPTIKRKMDQSERESQGKTKHTISKAGAVMRCTICRKTGHNRSTCPTRPKDATSTSLPKKKKANKCKTEKGTVEPVQVHPIQVEAHAQPDDDVQVHDPALHVDVHVDDLVNDVPAQHVDVHVYDPVNDVPAQPVATGKRTRKYSERITKIGLRRNVLKKEGSIDHHPLVLD</sequence>
<feature type="region of interest" description="Disordered" evidence="1">
    <location>
        <begin position="59"/>
        <end position="92"/>
    </location>
</feature>
<feature type="compositionally biased region" description="Basic residues" evidence="1">
    <location>
        <begin position="14"/>
        <end position="25"/>
    </location>
</feature>
<dbReference type="GO" id="GO:0008270">
    <property type="term" value="F:zinc ion binding"/>
    <property type="evidence" value="ECO:0007669"/>
    <property type="project" value="InterPro"/>
</dbReference>
<evidence type="ECO:0000313" key="3">
    <source>
        <dbReference type="Proteomes" id="UP001177003"/>
    </source>
</evidence>
<dbReference type="GO" id="GO:0003676">
    <property type="term" value="F:nucleic acid binding"/>
    <property type="evidence" value="ECO:0007669"/>
    <property type="project" value="InterPro"/>
</dbReference>
<dbReference type="EMBL" id="OX465086">
    <property type="protein sequence ID" value="CAI9259907.1"/>
    <property type="molecule type" value="Genomic_DNA"/>
</dbReference>
<dbReference type="AlphaFoldDB" id="A0AA35Y430"/>
<gene>
    <name evidence="2" type="ORF">LSALG_LOCUS768</name>
</gene>
<name>A0AA35Y430_LACSI</name>
<keyword evidence="3" id="KW-1185">Reference proteome</keyword>
<protein>
    <submittedName>
        <fullName evidence="2">Uncharacterized protein</fullName>
    </submittedName>
</protein>
<accession>A0AA35Y430</accession>
<feature type="region of interest" description="Disordered" evidence="1">
    <location>
        <begin position="1"/>
        <end position="43"/>
    </location>
</feature>
<proteinExistence type="predicted"/>